<feature type="DNA-binding region" description="H-T-H motif" evidence="5">
    <location>
        <begin position="35"/>
        <end position="54"/>
    </location>
</feature>
<evidence type="ECO:0000256" key="1">
    <source>
        <dbReference type="ARBA" id="ARBA00022491"/>
    </source>
</evidence>
<dbReference type="PRINTS" id="PR00400">
    <property type="entry name" value="TETREPRESSOR"/>
</dbReference>
<dbReference type="PANTHER" id="PTHR30055:SF151">
    <property type="entry name" value="TRANSCRIPTIONAL REGULATORY PROTEIN"/>
    <property type="match status" value="1"/>
</dbReference>
<name>A0A7W7S641_9ACTN</name>
<keyword evidence="4" id="KW-0804">Transcription</keyword>
<dbReference type="Pfam" id="PF00440">
    <property type="entry name" value="TetR_N"/>
    <property type="match status" value="1"/>
</dbReference>
<evidence type="ECO:0000256" key="3">
    <source>
        <dbReference type="ARBA" id="ARBA00023125"/>
    </source>
</evidence>
<evidence type="ECO:0000259" key="6">
    <source>
        <dbReference type="PROSITE" id="PS50977"/>
    </source>
</evidence>
<dbReference type="Gene3D" id="1.10.10.60">
    <property type="entry name" value="Homeodomain-like"/>
    <property type="match status" value="1"/>
</dbReference>
<dbReference type="InterPro" id="IPR001647">
    <property type="entry name" value="HTH_TetR"/>
</dbReference>
<evidence type="ECO:0000256" key="5">
    <source>
        <dbReference type="PROSITE-ProRule" id="PRU00335"/>
    </source>
</evidence>
<dbReference type="InterPro" id="IPR009057">
    <property type="entry name" value="Homeodomain-like_sf"/>
</dbReference>
<dbReference type="SUPFAM" id="SSF48498">
    <property type="entry name" value="Tetracyclin repressor-like, C-terminal domain"/>
    <property type="match status" value="1"/>
</dbReference>
<evidence type="ECO:0000313" key="7">
    <source>
        <dbReference type="EMBL" id="MBB4944601.1"/>
    </source>
</evidence>
<dbReference type="PANTHER" id="PTHR30055">
    <property type="entry name" value="HTH-TYPE TRANSCRIPTIONAL REGULATOR RUTR"/>
    <property type="match status" value="1"/>
</dbReference>
<accession>A0A7W7S641</accession>
<dbReference type="GO" id="GO:0000976">
    <property type="term" value="F:transcription cis-regulatory region binding"/>
    <property type="evidence" value="ECO:0007669"/>
    <property type="project" value="TreeGrafter"/>
</dbReference>
<dbReference type="Proteomes" id="UP000573327">
    <property type="component" value="Unassembled WGS sequence"/>
</dbReference>
<dbReference type="InterPro" id="IPR004111">
    <property type="entry name" value="Repressor_TetR_C"/>
</dbReference>
<feature type="domain" description="HTH tetR-type" evidence="6">
    <location>
        <begin position="12"/>
        <end position="72"/>
    </location>
</feature>
<dbReference type="PROSITE" id="PS50977">
    <property type="entry name" value="HTH_TETR_2"/>
    <property type="match status" value="1"/>
</dbReference>
<dbReference type="InterPro" id="IPR050109">
    <property type="entry name" value="HTH-type_TetR-like_transc_reg"/>
</dbReference>
<dbReference type="InterPro" id="IPR003012">
    <property type="entry name" value="Tet_transcr_reg_TetR"/>
</dbReference>
<dbReference type="EMBL" id="JACHJR010000001">
    <property type="protein sequence ID" value="MBB4944601.1"/>
    <property type="molecule type" value="Genomic_DNA"/>
</dbReference>
<dbReference type="SUPFAM" id="SSF46689">
    <property type="entry name" value="Homeodomain-like"/>
    <property type="match status" value="1"/>
</dbReference>
<keyword evidence="2" id="KW-0805">Transcription regulation</keyword>
<dbReference type="GO" id="GO:0045892">
    <property type="term" value="P:negative regulation of DNA-templated transcription"/>
    <property type="evidence" value="ECO:0007669"/>
    <property type="project" value="InterPro"/>
</dbReference>
<comment type="caution">
    <text evidence="7">The sequence shown here is derived from an EMBL/GenBank/DDBJ whole genome shotgun (WGS) entry which is preliminary data.</text>
</comment>
<keyword evidence="3 5" id="KW-0238">DNA-binding</keyword>
<reference evidence="7 8" key="1">
    <citation type="submission" date="2020-08" db="EMBL/GenBank/DDBJ databases">
        <title>Sequencing the genomes of 1000 actinobacteria strains.</title>
        <authorList>
            <person name="Klenk H.-P."/>
        </authorList>
    </citation>
    <scope>NUCLEOTIDE SEQUENCE [LARGE SCALE GENOMIC DNA]</scope>
    <source>
        <strain evidence="7 8">DSM 44786</strain>
    </source>
</reference>
<dbReference type="GO" id="GO:0046677">
    <property type="term" value="P:response to antibiotic"/>
    <property type="evidence" value="ECO:0007669"/>
    <property type="project" value="InterPro"/>
</dbReference>
<organism evidence="7 8">
    <name type="scientific">Kitasatospora gansuensis</name>
    <dbReference type="NCBI Taxonomy" id="258050"/>
    <lineage>
        <taxon>Bacteria</taxon>
        <taxon>Bacillati</taxon>
        <taxon>Actinomycetota</taxon>
        <taxon>Actinomycetes</taxon>
        <taxon>Kitasatosporales</taxon>
        <taxon>Streptomycetaceae</taxon>
        <taxon>Kitasatospora</taxon>
    </lineage>
</organism>
<dbReference type="Pfam" id="PF02909">
    <property type="entry name" value="TetR_C_1"/>
    <property type="match status" value="1"/>
</dbReference>
<dbReference type="InterPro" id="IPR036271">
    <property type="entry name" value="Tet_transcr_reg_TetR-rel_C_sf"/>
</dbReference>
<dbReference type="PRINTS" id="PR00455">
    <property type="entry name" value="HTHTETR"/>
</dbReference>
<gene>
    <name evidence="7" type="ORF">F4556_000136</name>
</gene>
<proteinExistence type="predicted"/>
<sequence length="228" mass="24488">MTQPPPPARRTPLSRDRVLRAAVALADRTGIDALSMRKLAQELGVVPMALYKHVANKDQLLDGMVDFVLGEIGPPAPGPDWQSAVRARILAARSALLGHTWAATVVRSRTAPTPALLAYTDSLIGLFRTGGFSVDLTHHAMHALGSRLLGFTQELFDDSPGPAPADPAVLRAMAANYPHIAELAMAAAHDEKSVVGPGCDDQFEFEFALDLLLDGLERLRRRGWSSVG</sequence>
<evidence type="ECO:0000256" key="2">
    <source>
        <dbReference type="ARBA" id="ARBA00023015"/>
    </source>
</evidence>
<dbReference type="AlphaFoldDB" id="A0A7W7S641"/>
<evidence type="ECO:0000256" key="4">
    <source>
        <dbReference type="ARBA" id="ARBA00023163"/>
    </source>
</evidence>
<keyword evidence="1" id="KW-0678">Repressor</keyword>
<dbReference type="GO" id="GO:0003700">
    <property type="term" value="F:DNA-binding transcription factor activity"/>
    <property type="evidence" value="ECO:0007669"/>
    <property type="project" value="TreeGrafter"/>
</dbReference>
<dbReference type="RefSeq" id="WP_184910663.1">
    <property type="nucleotide sequence ID" value="NZ_JACHJR010000001.1"/>
</dbReference>
<keyword evidence="8" id="KW-1185">Reference proteome</keyword>
<protein>
    <submittedName>
        <fullName evidence="7">AcrR family transcriptional regulator</fullName>
    </submittedName>
</protein>
<evidence type="ECO:0000313" key="8">
    <source>
        <dbReference type="Proteomes" id="UP000573327"/>
    </source>
</evidence>
<dbReference type="Gene3D" id="1.10.357.10">
    <property type="entry name" value="Tetracycline Repressor, domain 2"/>
    <property type="match status" value="1"/>
</dbReference>